<reference evidence="5 6" key="1">
    <citation type="submission" date="2017-05" db="EMBL/GenBank/DDBJ databases">
        <title>Draft genome sequence of Elsinoe australis.</title>
        <authorList>
            <person name="Cheng Q."/>
        </authorList>
    </citation>
    <scope>NUCLEOTIDE SEQUENCE [LARGE SCALE GENOMIC DNA]</scope>
    <source>
        <strain evidence="5 6">NL1</strain>
    </source>
</reference>
<dbReference type="EMBL" id="NHZQ01000174">
    <property type="protein sequence ID" value="PSK48636.1"/>
    <property type="molecule type" value="Genomic_DNA"/>
</dbReference>
<organism evidence="5 6">
    <name type="scientific">Elsinoe australis</name>
    <dbReference type="NCBI Taxonomy" id="40998"/>
    <lineage>
        <taxon>Eukaryota</taxon>
        <taxon>Fungi</taxon>
        <taxon>Dikarya</taxon>
        <taxon>Ascomycota</taxon>
        <taxon>Pezizomycotina</taxon>
        <taxon>Dothideomycetes</taxon>
        <taxon>Dothideomycetidae</taxon>
        <taxon>Myriangiales</taxon>
        <taxon>Elsinoaceae</taxon>
        <taxon>Elsinoe</taxon>
    </lineage>
</organism>
<proteinExistence type="predicted"/>
<dbReference type="InterPro" id="IPR015943">
    <property type="entry name" value="WD40/YVTN_repeat-like_dom_sf"/>
</dbReference>
<keyword evidence="2" id="KW-0677">Repeat</keyword>
<dbReference type="PANTHER" id="PTHR22889:SF0">
    <property type="entry name" value="WD REPEAT-CONTAINING PROTEIN 89"/>
    <property type="match status" value="1"/>
</dbReference>
<evidence type="ECO:0000313" key="5">
    <source>
        <dbReference type="EMBL" id="PSK48636.1"/>
    </source>
</evidence>
<evidence type="ECO:0000256" key="1">
    <source>
        <dbReference type="ARBA" id="ARBA00022574"/>
    </source>
</evidence>
<dbReference type="PROSITE" id="PS51257">
    <property type="entry name" value="PROKAR_LIPOPROTEIN"/>
    <property type="match status" value="1"/>
</dbReference>
<dbReference type="OrthoDB" id="25131at2759"/>
<dbReference type="Pfam" id="PF00400">
    <property type="entry name" value="WD40"/>
    <property type="match status" value="3"/>
</dbReference>
<evidence type="ECO:0000256" key="4">
    <source>
        <dbReference type="SAM" id="MobiDB-lite"/>
    </source>
</evidence>
<feature type="region of interest" description="Disordered" evidence="4">
    <location>
        <begin position="344"/>
        <end position="373"/>
    </location>
</feature>
<evidence type="ECO:0000256" key="3">
    <source>
        <dbReference type="PROSITE-ProRule" id="PRU00221"/>
    </source>
</evidence>
<gene>
    <name evidence="5" type="ORF">B9Z65_47</name>
</gene>
<keyword evidence="6" id="KW-1185">Reference proteome</keyword>
<keyword evidence="1 3" id="KW-0853">WD repeat</keyword>
<dbReference type="SUPFAM" id="SSF50978">
    <property type="entry name" value="WD40 repeat-like"/>
    <property type="match status" value="1"/>
</dbReference>
<dbReference type="PROSITE" id="PS50082">
    <property type="entry name" value="WD_REPEATS_2"/>
    <property type="match status" value="2"/>
</dbReference>
<dbReference type="PROSITE" id="PS50294">
    <property type="entry name" value="WD_REPEATS_REGION"/>
    <property type="match status" value="1"/>
</dbReference>
<dbReference type="SMART" id="SM00320">
    <property type="entry name" value="WD40"/>
    <property type="match status" value="5"/>
</dbReference>
<name>A0A2P7ZK90_9PEZI</name>
<comment type="caution">
    <text evidence="5">The sequence shown here is derived from an EMBL/GenBank/DDBJ whole genome shotgun (WGS) entry which is preliminary data.</text>
</comment>
<sequence>MASTAKQIASSDLSLPKDTYIYALAQLASSIACIASDDSLNVLDLSTLKPKHKVSKCHSSVTSLASVPGSQTLATAGRDGVVKVWDERQDRPSSTLSISNGQGISALAVNENFVAAGTENTKEGPGDVGVYVWDVRHSTAPLRSYLESHNDTLTTLSFSPTSPTHLLSSSTDALLTLFNTTHAEEDDAIQQVFNHSAAVHLATFLSPDEIAAISSDEALSVYEVSKPEDVENEDIHALSTPYGDVREQLGASYVAQVVRSAGETWIASGNFEGRELRLTPLVGDGGKTKWSFDQGRAVKFEGAHEEEVVRDVLLDEGRGRVVSCGEDGMVRVWSVADVAGGEKMEVEEDEEEISKERKRRKKEKREKERFKPY</sequence>
<evidence type="ECO:0000256" key="2">
    <source>
        <dbReference type="ARBA" id="ARBA00022737"/>
    </source>
</evidence>
<feature type="repeat" description="WD" evidence="3">
    <location>
        <begin position="54"/>
        <end position="95"/>
    </location>
</feature>
<dbReference type="STRING" id="40998.A0A2P7ZK90"/>
<dbReference type="PANTHER" id="PTHR22889">
    <property type="entry name" value="WD REPEAT-CONTAINING PROTEIN 89"/>
    <property type="match status" value="1"/>
</dbReference>
<dbReference type="InterPro" id="IPR039328">
    <property type="entry name" value="WDR89"/>
</dbReference>
<dbReference type="Gene3D" id="2.130.10.10">
    <property type="entry name" value="YVTN repeat-like/Quinoprotein amine dehydrogenase"/>
    <property type="match status" value="2"/>
</dbReference>
<dbReference type="Proteomes" id="UP000243723">
    <property type="component" value="Unassembled WGS sequence"/>
</dbReference>
<feature type="repeat" description="WD" evidence="3">
    <location>
        <begin position="146"/>
        <end position="188"/>
    </location>
</feature>
<dbReference type="AlphaFoldDB" id="A0A2P7ZK90"/>
<evidence type="ECO:0000313" key="6">
    <source>
        <dbReference type="Proteomes" id="UP000243723"/>
    </source>
</evidence>
<dbReference type="InterPro" id="IPR001680">
    <property type="entry name" value="WD40_rpt"/>
</dbReference>
<protein>
    <submittedName>
        <fullName evidence="5">Uncharacterized protein</fullName>
    </submittedName>
</protein>
<dbReference type="InterPro" id="IPR036322">
    <property type="entry name" value="WD40_repeat_dom_sf"/>
</dbReference>
<accession>A0A2P7ZK90</accession>